<dbReference type="AlphaFoldDB" id="A0AAF0TU70"/>
<reference evidence="2" key="1">
    <citation type="submission" date="2023-08" db="EMBL/GenBank/DDBJ databases">
        <title>A de novo genome assembly of Solanum verrucosum Schlechtendal, a Mexican diploid species geographically isolated from the other diploid A-genome species in potato relatives.</title>
        <authorList>
            <person name="Hosaka K."/>
        </authorList>
    </citation>
    <scope>NUCLEOTIDE SEQUENCE</scope>
    <source>
        <tissue evidence="2">Young leaves</tissue>
    </source>
</reference>
<gene>
    <name evidence="2" type="ORF">MTR67_026151</name>
</gene>
<evidence type="ECO:0000313" key="3">
    <source>
        <dbReference type="Proteomes" id="UP001234989"/>
    </source>
</evidence>
<proteinExistence type="predicted"/>
<protein>
    <recommendedName>
        <fullName evidence="1">Tf2-1-like SH3-like domain-containing protein</fullName>
    </recommendedName>
</protein>
<dbReference type="EMBL" id="CP133617">
    <property type="protein sequence ID" value="WMV32766.1"/>
    <property type="molecule type" value="Genomic_DNA"/>
</dbReference>
<dbReference type="InterPro" id="IPR056924">
    <property type="entry name" value="SH3_Tf2-1"/>
</dbReference>
<organism evidence="2 3">
    <name type="scientific">Solanum verrucosum</name>
    <dbReference type="NCBI Taxonomy" id="315347"/>
    <lineage>
        <taxon>Eukaryota</taxon>
        <taxon>Viridiplantae</taxon>
        <taxon>Streptophyta</taxon>
        <taxon>Embryophyta</taxon>
        <taxon>Tracheophyta</taxon>
        <taxon>Spermatophyta</taxon>
        <taxon>Magnoliopsida</taxon>
        <taxon>eudicotyledons</taxon>
        <taxon>Gunneridae</taxon>
        <taxon>Pentapetalae</taxon>
        <taxon>asterids</taxon>
        <taxon>lamiids</taxon>
        <taxon>Solanales</taxon>
        <taxon>Solanaceae</taxon>
        <taxon>Solanoideae</taxon>
        <taxon>Solaneae</taxon>
        <taxon>Solanum</taxon>
    </lineage>
</organism>
<dbReference type="PANTHER" id="PTHR46148">
    <property type="entry name" value="CHROMO DOMAIN-CONTAINING PROTEIN"/>
    <property type="match status" value="1"/>
</dbReference>
<name>A0AAF0TU70_SOLVR</name>
<feature type="non-terminal residue" evidence="2">
    <location>
        <position position="1"/>
    </location>
</feature>
<dbReference type="Proteomes" id="UP001234989">
    <property type="component" value="Chromosome 6"/>
</dbReference>
<sequence length="93" mass="10571">KKGKLSPRFIVPFEILSRVGEVEYKIVLPPTLLVVHPVFHVSILRKYVSDESCLLPRDVVELGQDLSFEEEPISILDRQVEKITNNEISSAKV</sequence>
<dbReference type="Pfam" id="PF24626">
    <property type="entry name" value="SH3_Tf2-1"/>
    <property type="match status" value="1"/>
</dbReference>
<dbReference type="PANTHER" id="PTHR46148:SF60">
    <property type="entry name" value="CHROMO DOMAIN-CONTAINING PROTEIN"/>
    <property type="match status" value="1"/>
</dbReference>
<evidence type="ECO:0000259" key="1">
    <source>
        <dbReference type="Pfam" id="PF24626"/>
    </source>
</evidence>
<feature type="domain" description="Tf2-1-like SH3-like" evidence="1">
    <location>
        <begin position="1"/>
        <end position="48"/>
    </location>
</feature>
<keyword evidence="3" id="KW-1185">Reference proteome</keyword>
<accession>A0AAF0TU70</accession>
<evidence type="ECO:0000313" key="2">
    <source>
        <dbReference type="EMBL" id="WMV32766.1"/>
    </source>
</evidence>